<organism evidence="4 8">
    <name type="scientific">Streptococcus pyogenes</name>
    <dbReference type="NCBI Taxonomy" id="1314"/>
    <lineage>
        <taxon>Bacteria</taxon>
        <taxon>Bacillati</taxon>
        <taxon>Bacillota</taxon>
        <taxon>Bacilli</taxon>
        <taxon>Lactobacillales</taxon>
        <taxon>Streptococcaceae</taxon>
        <taxon>Streptococcus</taxon>
    </lineage>
</organism>
<reference evidence="8 9" key="2">
    <citation type="submission" date="2019-02" db="EMBL/GenBank/DDBJ databases">
        <title>Novel genomic isolates of S. pyogenes and S. dysgalactiae subsp. equisimilis associated to necrotising fasciitis (NSTI).</title>
        <authorList>
            <person name="Barrantes I."/>
        </authorList>
    </citation>
    <scope>NUCLEOTIDE SEQUENCE [LARGE SCALE GENOMIC DNA]</scope>
    <source>
        <strain evidence="4 8">SPY2028</strain>
        <strain evidence="3 9">SPY5003</strain>
    </source>
</reference>
<dbReference type="Proteomes" id="UP000316580">
    <property type="component" value="Unassembled WGS sequence"/>
</dbReference>
<evidence type="ECO:0000256" key="1">
    <source>
        <dbReference type="SAM" id="Phobius"/>
    </source>
</evidence>
<evidence type="ECO:0000313" key="6">
    <source>
        <dbReference type="Proteomes" id="UP000274496"/>
    </source>
</evidence>
<accession>A0A4U7GB80</accession>
<evidence type="ECO:0000313" key="8">
    <source>
        <dbReference type="Proteomes" id="UP000324058"/>
    </source>
</evidence>
<evidence type="ECO:0000313" key="3">
    <source>
        <dbReference type="EMBL" id="TYK94574.1"/>
    </source>
</evidence>
<name>A0A4U7GB80_STRPY</name>
<reference evidence="5 6" key="1">
    <citation type="submission" date="2018-10" db="EMBL/GenBank/DDBJ databases">
        <authorList>
            <person name="Rosinski-Chupin I."/>
        </authorList>
    </citation>
    <scope>NUCLEOTIDE SEQUENCE [LARGE SCALE GENOMIC DNA]</scope>
    <source>
        <strain evidence="5 6">S119</strain>
    </source>
</reference>
<gene>
    <name evidence="4" type="ORF">E0F66_06430</name>
    <name evidence="3" type="ORF">E0F67_06875</name>
    <name evidence="2" type="ORF">FGO82_03255</name>
    <name evidence="5" type="ORF">SP119_0094</name>
</gene>
<dbReference type="EMBL" id="SJLI01000005">
    <property type="protein sequence ID" value="TYK94574.1"/>
    <property type="molecule type" value="Genomic_DNA"/>
</dbReference>
<sequence length="54" mass="6123">MTPLSLLFASEESFRILSALLFLLTSLCFIILMISLLPKKTGYRQKTNTSSRDL</sequence>
<dbReference type="Proteomes" id="UP000274496">
    <property type="component" value="Chromosome"/>
</dbReference>
<proteinExistence type="predicted"/>
<dbReference type="EMBL" id="SJLL01000005">
    <property type="protein sequence ID" value="TYK99702.1"/>
    <property type="molecule type" value="Genomic_DNA"/>
</dbReference>
<evidence type="ECO:0000313" key="5">
    <source>
        <dbReference type="EMBL" id="VDC38365.1"/>
    </source>
</evidence>
<evidence type="ECO:0000313" key="7">
    <source>
        <dbReference type="Proteomes" id="UP000316580"/>
    </source>
</evidence>
<dbReference type="Proteomes" id="UP000325300">
    <property type="component" value="Unassembled WGS sequence"/>
</dbReference>
<keyword evidence="1" id="KW-0472">Membrane</keyword>
<dbReference type="EMBL" id="VCID01000499">
    <property type="protein sequence ID" value="TNY48168.1"/>
    <property type="molecule type" value="Genomic_DNA"/>
</dbReference>
<dbReference type="Proteomes" id="UP000324058">
    <property type="component" value="Unassembled WGS sequence"/>
</dbReference>
<dbReference type="EMBL" id="LR031521">
    <property type="protein sequence ID" value="VDC38365.1"/>
    <property type="molecule type" value="Genomic_DNA"/>
</dbReference>
<keyword evidence="1" id="KW-0812">Transmembrane</keyword>
<keyword evidence="1" id="KW-1133">Transmembrane helix</keyword>
<dbReference type="AlphaFoldDB" id="A0A4U7GB80"/>
<reference evidence="2 7" key="3">
    <citation type="submission" date="2019-05" db="EMBL/GenBank/DDBJ databases">
        <title>Novel genomic isolates of S.pyogenes and S.dysgalactiae subsp. equisimilis associated to necrotising fasciitis (NSTI).</title>
        <authorList>
            <person name="Barrantes I."/>
        </authorList>
    </citation>
    <scope>NUCLEOTIDE SEQUENCE [LARGE SCALE GENOMIC DNA]</scope>
    <source>
        <strain evidence="2 7">SPY6028</strain>
    </source>
</reference>
<evidence type="ECO:0000313" key="2">
    <source>
        <dbReference type="EMBL" id="TNY48168.1"/>
    </source>
</evidence>
<feature type="transmembrane region" description="Helical" evidence="1">
    <location>
        <begin position="16"/>
        <end position="37"/>
    </location>
</feature>
<evidence type="ECO:0000313" key="4">
    <source>
        <dbReference type="EMBL" id="TYK99702.1"/>
    </source>
</evidence>
<protein>
    <submittedName>
        <fullName evidence="4">Uncharacterized protein</fullName>
    </submittedName>
</protein>
<evidence type="ECO:0000313" key="9">
    <source>
        <dbReference type="Proteomes" id="UP000325300"/>
    </source>
</evidence>